<reference evidence="2" key="1">
    <citation type="journal article" date="2014" name="Science">
        <title>Ancient hybridizations among the ancestral genomes of bread wheat.</title>
        <authorList>
            <consortium name="International Wheat Genome Sequencing Consortium,"/>
            <person name="Marcussen T."/>
            <person name="Sandve S.R."/>
            <person name="Heier L."/>
            <person name="Spannagl M."/>
            <person name="Pfeifer M."/>
            <person name="Jakobsen K.S."/>
            <person name="Wulff B.B."/>
            <person name="Steuernagel B."/>
            <person name="Mayer K.F."/>
            <person name="Olsen O.A."/>
        </authorList>
    </citation>
    <scope>NUCLEOTIDE SEQUENCE [LARGE SCALE GENOMIC DNA]</scope>
    <source>
        <strain evidence="2">cv. AL8/78</strain>
    </source>
</reference>
<dbReference type="Proteomes" id="UP000015105">
    <property type="component" value="Chromosome 3D"/>
</dbReference>
<reference evidence="1" key="5">
    <citation type="journal article" date="2021" name="G3 (Bethesda)">
        <title>Aegilops tauschii genome assembly Aet v5.0 features greater sequence contiguity and improved annotation.</title>
        <authorList>
            <person name="Wang L."/>
            <person name="Zhu T."/>
            <person name="Rodriguez J.C."/>
            <person name="Deal K.R."/>
            <person name="Dubcovsky J."/>
            <person name="McGuire P.E."/>
            <person name="Lux T."/>
            <person name="Spannagl M."/>
            <person name="Mayer K.F.X."/>
            <person name="Baldrich P."/>
            <person name="Meyers B.C."/>
            <person name="Huo N."/>
            <person name="Gu Y.Q."/>
            <person name="Zhou H."/>
            <person name="Devos K.M."/>
            <person name="Bennetzen J.L."/>
            <person name="Unver T."/>
            <person name="Budak H."/>
            <person name="Gulick P.J."/>
            <person name="Galiba G."/>
            <person name="Kalapos B."/>
            <person name="Nelson D.R."/>
            <person name="Li P."/>
            <person name="You F.M."/>
            <person name="Luo M.C."/>
            <person name="Dvorak J."/>
        </authorList>
    </citation>
    <scope>NUCLEOTIDE SEQUENCE [LARGE SCALE GENOMIC DNA]</scope>
    <source>
        <strain evidence="1">cv. AL8/78</strain>
    </source>
</reference>
<dbReference type="EnsemblPlants" id="AET3Gv20186600.1">
    <property type="protein sequence ID" value="AET3Gv20186600.1"/>
    <property type="gene ID" value="AET3Gv20186600"/>
</dbReference>
<evidence type="ECO:0000313" key="1">
    <source>
        <dbReference type="EnsemblPlants" id="AET3Gv20186600.1"/>
    </source>
</evidence>
<reference evidence="1" key="3">
    <citation type="journal article" date="2017" name="Nature">
        <title>Genome sequence of the progenitor of the wheat D genome Aegilops tauschii.</title>
        <authorList>
            <person name="Luo M.C."/>
            <person name="Gu Y.Q."/>
            <person name="Puiu D."/>
            <person name="Wang H."/>
            <person name="Twardziok S.O."/>
            <person name="Deal K.R."/>
            <person name="Huo N."/>
            <person name="Zhu T."/>
            <person name="Wang L."/>
            <person name="Wang Y."/>
            <person name="McGuire P.E."/>
            <person name="Liu S."/>
            <person name="Long H."/>
            <person name="Ramasamy R.K."/>
            <person name="Rodriguez J.C."/>
            <person name="Van S.L."/>
            <person name="Yuan L."/>
            <person name="Wang Z."/>
            <person name="Xia Z."/>
            <person name="Xiao L."/>
            <person name="Anderson O.D."/>
            <person name="Ouyang S."/>
            <person name="Liang Y."/>
            <person name="Zimin A.V."/>
            <person name="Pertea G."/>
            <person name="Qi P."/>
            <person name="Bennetzen J.L."/>
            <person name="Dai X."/>
            <person name="Dawson M.W."/>
            <person name="Muller H.G."/>
            <person name="Kugler K."/>
            <person name="Rivarola-Duarte L."/>
            <person name="Spannagl M."/>
            <person name="Mayer K.F.X."/>
            <person name="Lu F.H."/>
            <person name="Bevan M.W."/>
            <person name="Leroy P."/>
            <person name="Li P."/>
            <person name="You F.M."/>
            <person name="Sun Q."/>
            <person name="Liu Z."/>
            <person name="Lyons E."/>
            <person name="Wicker T."/>
            <person name="Salzberg S.L."/>
            <person name="Devos K.M."/>
            <person name="Dvorak J."/>
        </authorList>
    </citation>
    <scope>NUCLEOTIDE SEQUENCE [LARGE SCALE GENOMIC DNA]</scope>
    <source>
        <strain evidence="1">cv. AL8/78</strain>
    </source>
</reference>
<sequence length="43" mass="5009">QHKTHKPQSEFFFFLIRYTDGKIFADVCHPHVPSASVHQRSSP</sequence>
<proteinExistence type="predicted"/>
<dbReference type="Gramene" id="AET3Gv20186600.1">
    <property type="protein sequence ID" value="AET3Gv20186600.1"/>
    <property type="gene ID" value="AET3Gv20186600"/>
</dbReference>
<organism evidence="1 2">
    <name type="scientific">Aegilops tauschii subsp. strangulata</name>
    <name type="common">Goatgrass</name>
    <dbReference type="NCBI Taxonomy" id="200361"/>
    <lineage>
        <taxon>Eukaryota</taxon>
        <taxon>Viridiplantae</taxon>
        <taxon>Streptophyta</taxon>
        <taxon>Embryophyta</taxon>
        <taxon>Tracheophyta</taxon>
        <taxon>Spermatophyta</taxon>
        <taxon>Magnoliopsida</taxon>
        <taxon>Liliopsida</taxon>
        <taxon>Poales</taxon>
        <taxon>Poaceae</taxon>
        <taxon>BOP clade</taxon>
        <taxon>Pooideae</taxon>
        <taxon>Triticodae</taxon>
        <taxon>Triticeae</taxon>
        <taxon>Triticinae</taxon>
        <taxon>Aegilops</taxon>
    </lineage>
</organism>
<protein>
    <submittedName>
        <fullName evidence="1">Uncharacterized protein</fullName>
    </submittedName>
</protein>
<evidence type="ECO:0000313" key="2">
    <source>
        <dbReference type="Proteomes" id="UP000015105"/>
    </source>
</evidence>
<keyword evidence="2" id="KW-1185">Reference proteome</keyword>
<accession>A0A453E1F8</accession>
<reference evidence="2" key="2">
    <citation type="journal article" date="2017" name="Nat. Plants">
        <title>The Aegilops tauschii genome reveals multiple impacts of transposons.</title>
        <authorList>
            <person name="Zhao G."/>
            <person name="Zou C."/>
            <person name="Li K."/>
            <person name="Wang K."/>
            <person name="Li T."/>
            <person name="Gao L."/>
            <person name="Zhang X."/>
            <person name="Wang H."/>
            <person name="Yang Z."/>
            <person name="Liu X."/>
            <person name="Jiang W."/>
            <person name="Mao L."/>
            <person name="Kong X."/>
            <person name="Jiao Y."/>
            <person name="Jia J."/>
        </authorList>
    </citation>
    <scope>NUCLEOTIDE SEQUENCE [LARGE SCALE GENOMIC DNA]</scope>
    <source>
        <strain evidence="2">cv. AL8/78</strain>
    </source>
</reference>
<dbReference type="AlphaFoldDB" id="A0A453E1F8"/>
<reference evidence="1" key="4">
    <citation type="submission" date="2019-03" db="UniProtKB">
        <authorList>
            <consortium name="EnsemblPlants"/>
        </authorList>
    </citation>
    <scope>IDENTIFICATION</scope>
</reference>
<name>A0A453E1F8_AEGTS</name>